<name>A0ABZ1TQY5_STRVG</name>
<gene>
    <name evidence="2" type="ORF">OG517_41640</name>
</gene>
<dbReference type="EMBL" id="CP108090">
    <property type="protein sequence ID" value="WUQ17366.1"/>
    <property type="molecule type" value="Genomic_DNA"/>
</dbReference>
<sequence>MALANRFWAGVILFFFGVFRWILPAVQGEARAWTAMCSHVKSEIFFHCVAIAATAIGAALVISGYRRTGFVFATRAVLAATLLLAALIAVNKSTTRARKVCTEIYARIKSVEVLQKGLFENLASPADMGDEGILNRRLALMAEIQCLDRALRTGINSGYPRVGSPILPSGDRRHLIYALTYCARANRGVRADAVEKWGEASQELNDIAAACKSFIDTAA</sequence>
<evidence type="ECO:0000313" key="2">
    <source>
        <dbReference type="EMBL" id="WUQ17366.1"/>
    </source>
</evidence>
<organism evidence="2 3">
    <name type="scientific">Streptomyces virginiae</name>
    <name type="common">Streptomyces cinnamonensis</name>
    <dbReference type="NCBI Taxonomy" id="1961"/>
    <lineage>
        <taxon>Bacteria</taxon>
        <taxon>Bacillati</taxon>
        <taxon>Actinomycetota</taxon>
        <taxon>Actinomycetes</taxon>
        <taxon>Kitasatosporales</taxon>
        <taxon>Streptomycetaceae</taxon>
        <taxon>Streptomyces</taxon>
    </lineage>
</organism>
<evidence type="ECO:0000313" key="3">
    <source>
        <dbReference type="Proteomes" id="UP001432039"/>
    </source>
</evidence>
<dbReference type="Proteomes" id="UP001432039">
    <property type="component" value="Chromosome"/>
</dbReference>
<reference evidence="2" key="1">
    <citation type="submission" date="2022-10" db="EMBL/GenBank/DDBJ databases">
        <title>The complete genomes of actinobacterial strains from the NBC collection.</title>
        <authorList>
            <person name="Joergensen T.S."/>
            <person name="Alvarez Arevalo M."/>
            <person name="Sterndorff E.B."/>
            <person name="Faurdal D."/>
            <person name="Vuksanovic O."/>
            <person name="Mourched A.-S."/>
            <person name="Charusanti P."/>
            <person name="Shaw S."/>
            <person name="Blin K."/>
            <person name="Weber T."/>
        </authorList>
    </citation>
    <scope>NUCLEOTIDE SEQUENCE</scope>
    <source>
        <strain evidence="2">NBC_00248</strain>
    </source>
</reference>
<keyword evidence="1" id="KW-1133">Transmembrane helix</keyword>
<evidence type="ECO:0000256" key="1">
    <source>
        <dbReference type="SAM" id="Phobius"/>
    </source>
</evidence>
<protein>
    <submittedName>
        <fullName evidence="2">Uncharacterized protein</fullName>
    </submittedName>
</protein>
<dbReference type="RefSeq" id="WP_328965586.1">
    <property type="nucleotide sequence ID" value="NZ_CP108090.1"/>
</dbReference>
<proteinExistence type="predicted"/>
<keyword evidence="3" id="KW-1185">Reference proteome</keyword>
<keyword evidence="1" id="KW-0812">Transmembrane</keyword>
<feature type="transmembrane region" description="Helical" evidence="1">
    <location>
        <begin position="6"/>
        <end position="23"/>
    </location>
</feature>
<feature type="transmembrane region" description="Helical" evidence="1">
    <location>
        <begin position="44"/>
        <end position="64"/>
    </location>
</feature>
<accession>A0ABZ1TQY5</accession>
<keyword evidence="1" id="KW-0472">Membrane</keyword>
<feature type="transmembrane region" description="Helical" evidence="1">
    <location>
        <begin position="70"/>
        <end position="90"/>
    </location>
</feature>